<dbReference type="Proteomes" id="UP000215902">
    <property type="component" value="Unassembled WGS sequence"/>
</dbReference>
<name>A0A267EXJ0_9PLAT</name>
<protein>
    <recommendedName>
        <fullName evidence="4">EGF-like domain-containing protein</fullName>
    </recommendedName>
</protein>
<evidence type="ECO:0000313" key="2">
    <source>
        <dbReference type="EMBL" id="PAA65647.1"/>
    </source>
</evidence>
<keyword evidence="3" id="KW-1185">Reference proteome</keyword>
<gene>
    <name evidence="2" type="ORF">BOX15_Mlig014292g1</name>
</gene>
<feature type="signal peptide" evidence="1">
    <location>
        <begin position="1"/>
        <end position="19"/>
    </location>
</feature>
<dbReference type="EMBL" id="NIVC01001631">
    <property type="protein sequence ID" value="PAA65647.1"/>
    <property type="molecule type" value="Genomic_DNA"/>
</dbReference>
<comment type="caution">
    <text evidence="2">The sequence shown here is derived from an EMBL/GenBank/DDBJ whole genome shotgun (WGS) entry which is preliminary data.</text>
</comment>
<reference evidence="2 3" key="1">
    <citation type="submission" date="2017-06" db="EMBL/GenBank/DDBJ databases">
        <title>A platform for efficient transgenesis in Macrostomum lignano, a flatworm model organism for stem cell research.</title>
        <authorList>
            <person name="Berezikov E."/>
        </authorList>
    </citation>
    <scope>NUCLEOTIDE SEQUENCE [LARGE SCALE GENOMIC DNA]</scope>
    <source>
        <strain evidence="2">DV1</strain>
        <tissue evidence="2">Whole organism</tissue>
    </source>
</reference>
<dbReference type="OrthoDB" id="6237626at2759"/>
<feature type="chain" id="PRO_5013080066" description="EGF-like domain-containing protein" evidence="1">
    <location>
        <begin position="20"/>
        <end position="494"/>
    </location>
</feature>
<accession>A0A267EXJ0</accession>
<organism evidence="2 3">
    <name type="scientific">Macrostomum lignano</name>
    <dbReference type="NCBI Taxonomy" id="282301"/>
    <lineage>
        <taxon>Eukaryota</taxon>
        <taxon>Metazoa</taxon>
        <taxon>Spiralia</taxon>
        <taxon>Lophotrochozoa</taxon>
        <taxon>Platyhelminthes</taxon>
        <taxon>Rhabditophora</taxon>
        <taxon>Macrostomorpha</taxon>
        <taxon>Macrostomida</taxon>
        <taxon>Macrostomidae</taxon>
        <taxon>Macrostomum</taxon>
    </lineage>
</organism>
<evidence type="ECO:0008006" key="4">
    <source>
        <dbReference type="Google" id="ProtNLM"/>
    </source>
</evidence>
<sequence length="494" mass="54330">MVFVPSSPVLLALLLTAAAADSRAAQRSPPDPTRPVASELGAISPPHVIKIGELYYFTDSGRCTRPGETCSDPQGGVCVASGSNLICECPSSHTVVRHKDRRACQTKLLDVPCRRDNDYACAQVKDSVCAPNEARCVCPTDTVYAAHRHQCKHRYSNSPQPQYCKSCESEGGVCFKEDEVAESSGPVLTEGGLTFRLGCACPGNRGTARIGKVDTWVEPICSTRLRDIGDPCDDSQLLCRSKRAICGKPRDTETDIRKCRCPDRYVAVYQQWLHYYECFKTLDLDSEHCRECKAAKQYGQCYAATNSTETGCLCPKRLSTPNVEGATVKQYCSKQHVSVSCHSKKMVVKFDPNYDNPPYDQLRERLTSKNSTAFIGSYGSLQQQQQVCRLHPTPDGVYTAILALDSNSACGRGIVQRTRYPTYQVLEATLKVMWDRNFHTYPDIIVDIECRVPESGAGSEVGLPVGDPMASFTPGSPRTARCCPGARSPACRWT</sequence>
<dbReference type="AlphaFoldDB" id="A0A267EXJ0"/>
<keyword evidence="1" id="KW-0732">Signal</keyword>
<evidence type="ECO:0000313" key="3">
    <source>
        <dbReference type="Proteomes" id="UP000215902"/>
    </source>
</evidence>
<evidence type="ECO:0000256" key="1">
    <source>
        <dbReference type="SAM" id="SignalP"/>
    </source>
</evidence>
<proteinExistence type="predicted"/>